<keyword evidence="7" id="KW-1185">Reference proteome</keyword>
<protein>
    <submittedName>
        <fullName evidence="6">Right-handed parallel beta-helix repeat-containing protein</fullName>
    </submittedName>
</protein>
<dbReference type="PANTHER" id="PTHR36453">
    <property type="entry name" value="SECRETED PROTEIN-RELATED"/>
    <property type="match status" value="1"/>
</dbReference>
<accession>A0A6B2M1W2</accession>
<evidence type="ECO:0000313" key="7">
    <source>
        <dbReference type="Proteomes" id="UP000478417"/>
    </source>
</evidence>
<keyword evidence="4" id="KW-1133">Transmembrane helix</keyword>
<keyword evidence="4" id="KW-0472">Membrane</keyword>
<keyword evidence="2" id="KW-0964">Secreted</keyword>
<dbReference type="SMART" id="SM00710">
    <property type="entry name" value="PbH1"/>
    <property type="match status" value="8"/>
</dbReference>
<dbReference type="RefSeq" id="WP_163962904.1">
    <property type="nucleotide sequence ID" value="NZ_JAAGNX010000001.1"/>
</dbReference>
<dbReference type="PANTHER" id="PTHR36453:SF1">
    <property type="entry name" value="RIGHT HANDED BETA HELIX DOMAIN-CONTAINING PROTEIN"/>
    <property type="match status" value="1"/>
</dbReference>
<keyword evidence="3" id="KW-0732">Signal</keyword>
<dbReference type="Pfam" id="PF24517">
    <property type="entry name" value="CBM96"/>
    <property type="match status" value="1"/>
</dbReference>
<evidence type="ECO:0000256" key="2">
    <source>
        <dbReference type="ARBA" id="ARBA00022525"/>
    </source>
</evidence>
<dbReference type="InterPro" id="IPR012334">
    <property type="entry name" value="Pectin_lyas_fold"/>
</dbReference>
<dbReference type="SUPFAM" id="SSF51126">
    <property type="entry name" value="Pectin lyase-like"/>
    <property type="match status" value="1"/>
</dbReference>
<evidence type="ECO:0000313" key="6">
    <source>
        <dbReference type="EMBL" id="NDV61720.1"/>
    </source>
</evidence>
<reference evidence="6 7" key="1">
    <citation type="submission" date="2020-02" db="EMBL/GenBank/DDBJ databases">
        <title>Albibacoteraceae fam. nov., the first described family within the subdivision 4 Verrucomicrobia.</title>
        <authorList>
            <person name="Xi F."/>
        </authorList>
    </citation>
    <scope>NUCLEOTIDE SEQUENCE [LARGE SCALE GENOMIC DNA]</scope>
    <source>
        <strain evidence="6 7">CK1056</strain>
    </source>
</reference>
<evidence type="ECO:0000256" key="3">
    <source>
        <dbReference type="ARBA" id="ARBA00022729"/>
    </source>
</evidence>
<dbReference type="GO" id="GO:0005576">
    <property type="term" value="C:extracellular region"/>
    <property type="evidence" value="ECO:0007669"/>
    <property type="project" value="UniProtKB-SubCell"/>
</dbReference>
<feature type="domain" description="Carbohydrate-binding module family 96" evidence="5">
    <location>
        <begin position="775"/>
        <end position="933"/>
    </location>
</feature>
<proteinExistence type="predicted"/>
<dbReference type="NCBIfam" id="NF033679">
    <property type="entry name" value="DNRLRE_dom"/>
    <property type="match status" value="1"/>
</dbReference>
<comment type="caution">
    <text evidence="6">The sequence shown here is derived from an EMBL/GenBank/DDBJ whole genome shotgun (WGS) entry which is preliminary data.</text>
</comment>
<organism evidence="6 7">
    <name type="scientific">Oceanipulchritudo coccoides</name>
    <dbReference type="NCBI Taxonomy" id="2706888"/>
    <lineage>
        <taxon>Bacteria</taxon>
        <taxon>Pseudomonadati</taxon>
        <taxon>Verrucomicrobiota</taxon>
        <taxon>Opitutia</taxon>
        <taxon>Puniceicoccales</taxon>
        <taxon>Oceanipulchritudinaceae</taxon>
        <taxon>Oceanipulchritudo</taxon>
    </lineage>
</organism>
<dbReference type="InterPro" id="IPR055372">
    <property type="entry name" value="CBM96"/>
</dbReference>
<evidence type="ECO:0000259" key="5">
    <source>
        <dbReference type="Pfam" id="PF24517"/>
    </source>
</evidence>
<gene>
    <name evidence="6" type="ORF">G0Q06_04590</name>
</gene>
<evidence type="ECO:0000256" key="1">
    <source>
        <dbReference type="ARBA" id="ARBA00004613"/>
    </source>
</evidence>
<sequence length="1443" mass="157525">MHDPQSNFSAIISRPIWSRLAAIARSVGILAAFNFFSLSGFATGEHFNFSYLSEGPIQQEFYVSPDGRDSDSGTLDNPLQTLQAARDKASAYLASNLSSDGAVVVYLREGVYQQDSTIVFRPQHSGRANSPVIYAAFADETVVISGGKAITGIWEPVEGKPFYSITIPEAASGNWKFNSLYVNGESRTRARTPNYDEKMLRANGRVPRWSQELSLRFWEGDIDPTWSDLSNIDIVIPMTWTPVHHQIDVIDFDRRGVELASVGGQHQLYGDDYFRYYLSNVYEGLDVPGEWYLNPHTGVLYYYPYSGENLGEVSVVAPVVSSQLMSFEGNAVEDETISYIEFKGLEFRHTDTNREKWNGAYRQAHAFLDAAIYAEGLTHCIFNDCTFENLGEYAIELEVGSQDNVIFQCLFRDLGGGALQAGIFSLQDIQRARNSVGFVYEDVDTHPRTDVLRNRIENCIINKIGTYWTGVYAINIRFASYTQVLHNEIFDTHYSGVAIDARWTNFSGENYCHGNELAYNHVHHIGRGLHSDGGAFYQHGPTDNHYHHNVVHDLTKFPHRNEMKGIFLDAQSQGAIAEKNLIYDTEGAGLIQNWGLGNIFRNNIVSFTEGGAKRGKADPNDESAFNHLYLYSNVFISNDGVGLGQAWPPSQGEDIIRDNLFYDINQETLTFWGLSLEDWQAQSGLGQGTLIADPGVADPLQRDFTISTQNAALQQIGFQPFSGEVENAGVYGAESWTGLPQQLAANIRGKVPHWTESEIRALENRSDPDVIPEGTIHPEADASVRGGSASATNFGTLTSLQVAGTDGSSLTRQSYLRFDLSSIVQSFSKATLRLKLSSNRSEDAHNAHFVSDDSWEETGITWDNKPVLGEELDSDLIPENGEWLELDVTEKLRDELTGDQLFSVAVVSTGAGAASYRSREEEAPYVRPQLVIKASNPDAVLLARDCAPGESWETADVWSDGTAAGPGKDYLVDGFYSGPVLLRTPNAAGSVKFPGDSLALLADAALWITSASGGEVTIDNLVIDGGKLVASYPDSTVHLRGNIAIGPGGLIVEGTPGTLAIESEVSGDGPITQQGPDRDTSFNAGTWGGDLSIEGGVLRFGYGVVSGQDLSIDNAVFDLNAKDHIFASLTINGVVYAPGTYTAEQLGESVSGSGTLTIRDTTVRLLKSMPFSVSWDAGSYWSDGKPAHADGDYIVDGSVAFMLRTPHNMGNAAFPGRSLTLMNGGGIWIKSSSFGEVTFPNLIVDGGRIVSSYDDSTVTFKGFIDILPGGMRFEGNPGPLIVEAMIAGSGPITQIGPGRDTTLTNGSWAGDLDLREGTLRFAFDVRAGKRFNYGGGIFDLNGRNHVFESLIINGSTWENGIYTSDQLGSGFTGNGTIEVYDPSNARLWGPYTVDSNGYVDTQSWLGWLYIDNSGWVYSVTLGKWIWMAEPVSMANGAWAYFPR</sequence>
<comment type="subcellular location">
    <subcellularLocation>
        <location evidence="1">Secreted</location>
    </subcellularLocation>
</comment>
<dbReference type="InterPro" id="IPR006626">
    <property type="entry name" value="PbH1"/>
</dbReference>
<evidence type="ECO:0000256" key="4">
    <source>
        <dbReference type="SAM" id="Phobius"/>
    </source>
</evidence>
<keyword evidence="4" id="KW-0812">Transmembrane</keyword>
<name>A0A6B2M1W2_9BACT</name>
<dbReference type="Gene3D" id="2.160.20.10">
    <property type="entry name" value="Single-stranded right-handed beta-helix, Pectin lyase-like"/>
    <property type="match status" value="2"/>
</dbReference>
<dbReference type="Proteomes" id="UP000478417">
    <property type="component" value="Unassembled WGS sequence"/>
</dbReference>
<feature type="transmembrane region" description="Helical" evidence="4">
    <location>
        <begin position="20"/>
        <end position="42"/>
    </location>
</feature>
<dbReference type="EMBL" id="JAAGNX010000001">
    <property type="protein sequence ID" value="NDV61720.1"/>
    <property type="molecule type" value="Genomic_DNA"/>
</dbReference>
<dbReference type="InterPro" id="IPR011050">
    <property type="entry name" value="Pectin_lyase_fold/virulence"/>
</dbReference>